<dbReference type="Proteomes" id="UP001060170">
    <property type="component" value="Chromosome 2"/>
</dbReference>
<sequence length="139" mass="14734">MGLVLDKGVCESESERAPKSSKPDQSQLTTQSNRAQAQTKSVTALSDHFPVAVFLCGLDSAPTHARPPEQTSHPVPLQPSPCGVQKGITQSPPSTALPLSPPSRTSVSPTRTHNTLTPPQSAYIYTPTAKYKSTLLEGT</sequence>
<proteinExistence type="predicted"/>
<accession>A0ACC0EX84</accession>
<keyword evidence="2" id="KW-1185">Reference proteome</keyword>
<evidence type="ECO:0000313" key="1">
    <source>
        <dbReference type="EMBL" id="KAI7961674.1"/>
    </source>
</evidence>
<reference evidence="2" key="2">
    <citation type="journal article" date="2018" name="Mol. Plant Microbe Interact.">
        <title>Genome sequence resources for the wheat stripe rust pathogen (Puccinia striiformis f. sp. tritici) and the barley stripe rust pathogen (Puccinia striiformis f. sp. hordei).</title>
        <authorList>
            <person name="Xia C."/>
            <person name="Wang M."/>
            <person name="Yin C."/>
            <person name="Cornejo O.E."/>
            <person name="Hulbert S.H."/>
            <person name="Chen X."/>
        </authorList>
    </citation>
    <scope>NUCLEOTIDE SEQUENCE [LARGE SCALE GENOMIC DNA]</scope>
    <source>
        <strain evidence="2">93-210</strain>
    </source>
</reference>
<organism evidence="1 2">
    <name type="scientific">Puccinia striiformis f. sp. tritici</name>
    <dbReference type="NCBI Taxonomy" id="168172"/>
    <lineage>
        <taxon>Eukaryota</taxon>
        <taxon>Fungi</taxon>
        <taxon>Dikarya</taxon>
        <taxon>Basidiomycota</taxon>
        <taxon>Pucciniomycotina</taxon>
        <taxon>Pucciniomycetes</taxon>
        <taxon>Pucciniales</taxon>
        <taxon>Pucciniaceae</taxon>
        <taxon>Puccinia</taxon>
    </lineage>
</organism>
<name>A0ACC0EX84_9BASI</name>
<evidence type="ECO:0000313" key="2">
    <source>
        <dbReference type="Proteomes" id="UP001060170"/>
    </source>
</evidence>
<reference evidence="1 2" key="3">
    <citation type="journal article" date="2022" name="Microbiol. Spectr.">
        <title>Folding features and dynamics of 3D genome architecture in plant fungal pathogens.</title>
        <authorList>
            <person name="Xia C."/>
        </authorList>
    </citation>
    <scope>NUCLEOTIDE SEQUENCE [LARGE SCALE GENOMIC DNA]</scope>
    <source>
        <strain evidence="1 2">93-210</strain>
    </source>
</reference>
<reference evidence="2" key="1">
    <citation type="journal article" date="2018" name="BMC Genomics">
        <title>Genomic insights into host adaptation between the wheat stripe rust pathogen (Puccinia striiformis f. sp. tritici) and the barley stripe rust pathogen (Puccinia striiformis f. sp. hordei).</title>
        <authorList>
            <person name="Xia C."/>
            <person name="Wang M."/>
            <person name="Yin C."/>
            <person name="Cornejo O.E."/>
            <person name="Hulbert S.H."/>
            <person name="Chen X."/>
        </authorList>
    </citation>
    <scope>NUCLEOTIDE SEQUENCE [LARGE SCALE GENOMIC DNA]</scope>
    <source>
        <strain evidence="2">93-210</strain>
    </source>
</reference>
<gene>
    <name evidence="1" type="ORF">MJO28_002163</name>
</gene>
<protein>
    <submittedName>
        <fullName evidence="1">Uncharacterized protein</fullName>
    </submittedName>
</protein>
<comment type="caution">
    <text evidence="1">The sequence shown here is derived from an EMBL/GenBank/DDBJ whole genome shotgun (WGS) entry which is preliminary data.</text>
</comment>
<dbReference type="EMBL" id="CM045866">
    <property type="protein sequence ID" value="KAI7961674.1"/>
    <property type="molecule type" value="Genomic_DNA"/>
</dbReference>